<proteinExistence type="predicted"/>
<keyword evidence="2" id="KW-1185">Reference proteome</keyword>
<evidence type="ECO:0000313" key="2">
    <source>
        <dbReference type="Proteomes" id="UP001595979"/>
    </source>
</evidence>
<dbReference type="RefSeq" id="WP_380050673.1">
    <property type="nucleotide sequence ID" value="NZ_JBHSOH010000020.1"/>
</dbReference>
<name>A0ABW1DL79_9DEIO</name>
<evidence type="ECO:0000313" key="1">
    <source>
        <dbReference type="EMBL" id="MFC5849487.1"/>
    </source>
</evidence>
<sequence length="172" mass="18609">MNSHILHTVQALTDNLPSPPNIHEIATHYCVGTLEAEAMLRPHLESKELELIVGEGGVLLYRVTQNLSGSVRQDLKVEALLPTVNAVLAQKLLFIMETVQAIQHRVAQGQNLSTASEDSITELLTTLGDLCYQVADVSSEIDEGLGCQDDGDPDAAAYLLTRAKATLLRVPV</sequence>
<organism evidence="1 2">
    <name type="scientific">Deinococcus petrolearius</name>
    <dbReference type="NCBI Taxonomy" id="1751295"/>
    <lineage>
        <taxon>Bacteria</taxon>
        <taxon>Thermotogati</taxon>
        <taxon>Deinococcota</taxon>
        <taxon>Deinococci</taxon>
        <taxon>Deinococcales</taxon>
        <taxon>Deinococcaceae</taxon>
        <taxon>Deinococcus</taxon>
    </lineage>
</organism>
<protein>
    <submittedName>
        <fullName evidence="1">Uncharacterized protein</fullName>
    </submittedName>
</protein>
<gene>
    <name evidence="1" type="ORF">ACFPQ6_14330</name>
</gene>
<accession>A0ABW1DL79</accession>
<dbReference type="EMBL" id="JBHSOH010000020">
    <property type="protein sequence ID" value="MFC5849487.1"/>
    <property type="molecule type" value="Genomic_DNA"/>
</dbReference>
<reference evidence="2" key="1">
    <citation type="journal article" date="2019" name="Int. J. Syst. Evol. Microbiol.">
        <title>The Global Catalogue of Microorganisms (GCM) 10K type strain sequencing project: providing services to taxonomists for standard genome sequencing and annotation.</title>
        <authorList>
            <consortium name="The Broad Institute Genomics Platform"/>
            <consortium name="The Broad Institute Genome Sequencing Center for Infectious Disease"/>
            <person name="Wu L."/>
            <person name="Ma J."/>
        </authorList>
    </citation>
    <scope>NUCLEOTIDE SEQUENCE [LARGE SCALE GENOMIC DNA]</scope>
    <source>
        <strain evidence="2">CGMCC 1.15053</strain>
    </source>
</reference>
<comment type="caution">
    <text evidence="1">The sequence shown here is derived from an EMBL/GenBank/DDBJ whole genome shotgun (WGS) entry which is preliminary data.</text>
</comment>
<dbReference type="Proteomes" id="UP001595979">
    <property type="component" value="Unassembled WGS sequence"/>
</dbReference>